<gene>
    <name evidence="1" type="primary">ORF62234</name>
</gene>
<protein>
    <submittedName>
        <fullName evidence="1">Uncharacterized protein</fullName>
    </submittedName>
</protein>
<reference evidence="1" key="1">
    <citation type="submission" date="2014-12" db="EMBL/GenBank/DDBJ databases">
        <title>Insight into the proteome of Arion vulgaris.</title>
        <authorList>
            <person name="Aradska J."/>
            <person name="Bulat T."/>
            <person name="Smidak R."/>
            <person name="Sarate P."/>
            <person name="Gangsoo J."/>
            <person name="Sialana F."/>
            <person name="Bilban M."/>
            <person name="Lubec G."/>
        </authorList>
    </citation>
    <scope>NUCLEOTIDE SEQUENCE</scope>
    <source>
        <tissue evidence="1">Skin</tissue>
    </source>
</reference>
<accession>A0A0B6ZHV3</accession>
<name>A0A0B6ZHV3_9EUPU</name>
<dbReference type="AlphaFoldDB" id="A0A0B6ZHV3"/>
<sequence length="53" mass="6267">MAQWYRANDMLGFSQQAQEEKLLRRQWCFAVTSSLTTKPIFGQTCMNLYTFPE</sequence>
<dbReference type="EMBL" id="HACG01020470">
    <property type="protein sequence ID" value="CEK67335.1"/>
    <property type="molecule type" value="Transcribed_RNA"/>
</dbReference>
<organism evidence="1">
    <name type="scientific">Arion vulgaris</name>
    <dbReference type="NCBI Taxonomy" id="1028688"/>
    <lineage>
        <taxon>Eukaryota</taxon>
        <taxon>Metazoa</taxon>
        <taxon>Spiralia</taxon>
        <taxon>Lophotrochozoa</taxon>
        <taxon>Mollusca</taxon>
        <taxon>Gastropoda</taxon>
        <taxon>Heterobranchia</taxon>
        <taxon>Euthyneura</taxon>
        <taxon>Panpulmonata</taxon>
        <taxon>Eupulmonata</taxon>
        <taxon>Stylommatophora</taxon>
        <taxon>Helicina</taxon>
        <taxon>Arionoidea</taxon>
        <taxon>Arionidae</taxon>
        <taxon>Arion</taxon>
    </lineage>
</organism>
<evidence type="ECO:0000313" key="1">
    <source>
        <dbReference type="EMBL" id="CEK67335.1"/>
    </source>
</evidence>
<proteinExistence type="predicted"/>